<evidence type="ECO:0000256" key="2">
    <source>
        <dbReference type="ARBA" id="ARBA00023125"/>
    </source>
</evidence>
<evidence type="ECO:0000259" key="4">
    <source>
        <dbReference type="PROSITE" id="PS51118"/>
    </source>
</evidence>
<keyword evidence="3" id="KW-0804">Transcription</keyword>
<evidence type="ECO:0000256" key="3">
    <source>
        <dbReference type="ARBA" id="ARBA00023163"/>
    </source>
</evidence>
<name>A0ABN6XYK6_9MICO</name>
<gene>
    <name evidence="5" type="ORF">GCM10025867_06990</name>
</gene>
<keyword evidence="2" id="KW-0238">DNA-binding</keyword>
<dbReference type="EMBL" id="AP027732">
    <property type="protein sequence ID" value="BDZ48458.1"/>
    <property type="molecule type" value="Genomic_DNA"/>
</dbReference>
<dbReference type="Proteomes" id="UP001321486">
    <property type="component" value="Chromosome"/>
</dbReference>
<dbReference type="PANTHER" id="PTHR33204:SF39">
    <property type="entry name" value="TRANSCRIPTIONAL REGULATORY PROTEIN"/>
    <property type="match status" value="1"/>
</dbReference>
<protein>
    <submittedName>
        <fullName evidence="5">Transcriptional regulator</fullName>
    </submittedName>
</protein>
<reference evidence="6" key="1">
    <citation type="journal article" date="2019" name="Int. J. Syst. Evol. Microbiol.">
        <title>The Global Catalogue of Microorganisms (GCM) 10K type strain sequencing project: providing services to taxonomists for standard genome sequencing and annotation.</title>
        <authorList>
            <consortium name="The Broad Institute Genomics Platform"/>
            <consortium name="The Broad Institute Genome Sequencing Center for Infectious Disease"/>
            <person name="Wu L."/>
            <person name="Ma J."/>
        </authorList>
    </citation>
    <scope>NUCLEOTIDE SEQUENCE [LARGE SCALE GENOMIC DNA]</scope>
    <source>
        <strain evidence="6">NBRC 108728</strain>
    </source>
</reference>
<dbReference type="RefSeq" id="WP_286345429.1">
    <property type="nucleotide sequence ID" value="NZ_AP027732.1"/>
</dbReference>
<keyword evidence="6" id="KW-1185">Reference proteome</keyword>
<dbReference type="InterPro" id="IPR036390">
    <property type="entry name" value="WH_DNA-bd_sf"/>
</dbReference>
<dbReference type="InterPro" id="IPR036388">
    <property type="entry name" value="WH-like_DNA-bd_sf"/>
</dbReference>
<evidence type="ECO:0000313" key="6">
    <source>
        <dbReference type="Proteomes" id="UP001321486"/>
    </source>
</evidence>
<feature type="domain" description="HTH hxlR-type" evidence="4">
    <location>
        <begin position="17"/>
        <end position="121"/>
    </location>
</feature>
<dbReference type="InterPro" id="IPR002577">
    <property type="entry name" value="HTH_HxlR"/>
</dbReference>
<dbReference type="Pfam" id="PF01638">
    <property type="entry name" value="HxlR"/>
    <property type="match status" value="1"/>
</dbReference>
<dbReference type="PANTHER" id="PTHR33204">
    <property type="entry name" value="TRANSCRIPTIONAL REGULATOR, MARR FAMILY"/>
    <property type="match status" value="1"/>
</dbReference>
<dbReference type="PROSITE" id="PS51118">
    <property type="entry name" value="HTH_HXLR"/>
    <property type="match status" value="1"/>
</dbReference>
<evidence type="ECO:0000313" key="5">
    <source>
        <dbReference type="EMBL" id="BDZ48458.1"/>
    </source>
</evidence>
<dbReference type="SUPFAM" id="SSF46785">
    <property type="entry name" value="Winged helix' DNA-binding domain"/>
    <property type="match status" value="1"/>
</dbReference>
<sequence>MPQESLRPPQWPDDRVCSADQKGLVREMLTRIGDKWTTLVITTLARGPLRFSALLGEINGLSHRMLTVTLRALERDGLVTRTVYAEVPPRVEYTLTDLGVTLIAPLGTIVDWVEGHQGQVAASRAEFDA</sequence>
<keyword evidence="1" id="KW-0805">Transcription regulation</keyword>
<evidence type="ECO:0000256" key="1">
    <source>
        <dbReference type="ARBA" id="ARBA00023015"/>
    </source>
</evidence>
<organism evidence="5 6">
    <name type="scientific">Frondihabitans sucicola</name>
    <dbReference type="NCBI Taxonomy" id="1268041"/>
    <lineage>
        <taxon>Bacteria</taxon>
        <taxon>Bacillati</taxon>
        <taxon>Actinomycetota</taxon>
        <taxon>Actinomycetes</taxon>
        <taxon>Micrococcales</taxon>
        <taxon>Microbacteriaceae</taxon>
        <taxon>Frondihabitans</taxon>
    </lineage>
</organism>
<accession>A0ABN6XYK6</accession>
<proteinExistence type="predicted"/>
<dbReference type="Gene3D" id="1.10.10.10">
    <property type="entry name" value="Winged helix-like DNA-binding domain superfamily/Winged helix DNA-binding domain"/>
    <property type="match status" value="1"/>
</dbReference>